<evidence type="ECO:0000256" key="1">
    <source>
        <dbReference type="ARBA" id="ARBA00022777"/>
    </source>
</evidence>
<dbReference type="InterPro" id="IPR050640">
    <property type="entry name" value="Bact_2-comp_sensor_kinase"/>
</dbReference>
<name>A0A9D1P9I4_9FIRM</name>
<evidence type="ECO:0000256" key="2">
    <source>
        <dbReference type="ARBA" id="ARBA00023012"/>
    </source>
</evidence>
<dbReference type="GO" id="GO:0016020">
    <property type="term" value="C:membrane"/>
    <property type="evidence" value="ECO:0007669"/>
    <property type="project" value="InterPro"/>
</dbReference>
<keyword evidence="3" id="KW-1133">Transmembrane helix</keyword>
<organism evidence="5 6">
    <name type="scientific">Candidatus Ornithocaccomicrobium faecavium</name>
    <dbReference type="NCBI Taxonomy" id="2840890"/>
    <lineage>
        <taxon>Bacteria</taxon>
        <taxon>Bacillati</taxon>
        <taxon>Bacillota</taxon>
        <taxon>Clostridia</taxon>
        <taxon>Candidatus Ornithocaccomicrobium</taxon>
    </lineage>
</organism>
<keyword evidence="2" id="KW-0902">Two-component regulatory system</keyword>
<dbReference type="Pfam" id="PF02518">
    <property type="entry name" value="HATPase_c"/>
    <property type="match status" value="1"/>
</dbReference>
<evidence type="ECO:0000256" key="3">
    <source>
        <dbReference type="SAM" id="Phobius"/>
    </source>
</evidence>
<gene>
    <name evidence="5" type="ORF">IAA64_11605</name>
</gene>
<dbReference type="PROSITE" id="PS50109">
    <property type="entry name" value="HIS_KIN"/>
    <property type="match status" value="1"/>
</dbReference>
<reference evidence="5" key="2">
    <citation type="journal article" date="2021" name="PeerJ">
        <title>Extensive microbial diversity within the chicken gut microbiome revealed by metagenomics and culture.</title>
        <authorList>
            <person name="Gilroy R."/>
            <person name="Ravi A."/>
            <person name="Getino M."/>
            <person name="Pursley I."/>
            <person name="Horton D.L."/>
            <person name="Alikhan N.F."/>
            <person name="Baker D."/>
            <person name="Gharbi K."/>
            <person name="Hall N."/>
            <person name="Watson M."/>
            <person name="Adriaenssens E.M."/>
            <person name="Foster-Nyarko E."/>
            <person name="Jarju S."/>
            <person name="Secka A."/>
            <person name="Antonio M."/>
            <person name="Oren A."/>
            <person name="Chaudhuri R.R."/>
            <person name="La Ragione R."/>
            <person name="Hildebrand F."/>
            <person name="Pallen M.J."/>
        </authorList>
    </citation>
    <scope>NUCLEOTIDE SEQUENCE</scope>
    <source>
        <strain evidence="5">CHK183-6373</strain>
    </source>
</reference>
<protein>
    <submittedName>
        <fullName evidence="5">Histidine kinase</fullName>
    </submittedName>
</protein>
<dbReference type="PANTHER" id="PTHR34220">
    <property type="entry name" value="SENSOR HISTIDINE KINASE YPDA"/>
    <property type="match status" value="1"/>
</dbReference>
<sequence>MGKGDGAPMRRALLRNFCYIFLCFLAVTFALALFTYSSTRAALEGELMNSTADIAAGYAAQMDDFFIGLNRLNATLSINQLINSYIASPQASPGIFEGLHESIRSQLETAIYSQDYVDSIYIVSEADGSFISKSGYQPLSMLLDRNWLSMLPEDMQPGKPVRLYRKVADLYPYVLSYVTRVNSGKNAGYIVVNANIKYFPALTEQSRIQALSSYILTQDGQILYRTMKRDLLEPLKTVPELSAFSLEEDAFTRLVRGDAPYVYSQVYSPEHQLYFVTVAHLTQYTQSLSMQRRTLAAFSCALLVFFAMVAVFLCLRAQKPIKALLALLENPQKLAYQADYSPLEVKQIAEHFVRYIQANTALSQELQQQMQVMSDVRLWALQSQINPHFIFNTLNLIHCECVKTMGYTNPASDLILKFSKLIHYALYSNHLVPLSQELTYTRVFADILARRYGDSVQLDFAIPDDCLEASVPKLLLQPLIENATQHGADFSSGKTLHIVIRAETHAAADGEELVFTVEDDGVGIAPEALEELRQKIASANGQGKNGKNGIGLSNVVARLKLLFPRRASLTIDSRVEEGTRVTLHMPYIVQEE</sequence>
<dbReference type="PANTHER" id="PTHR34220:SF7">
    <property type="entry name" value="SENSOR HISTIDINE KINASE YPDA"/>
    <property type="match status" value="1"/>
</dbReference>
<dbReference type="SUPFAM" id="SSF55874">
    <property type="entry name" value="ATPase domain of HSP90 chaperone/DNA topoisomerase II/histidine kinase"/>
    <property type="match status" value="1"/>
</dbReference>
<accession>A0A9D1P9I4</accession>
<feature type="transmembrane region" description="Helical" evidence="3">
    <location>
        <begin position="12"/>
        <end position="34"/>
    </location>
</feature>
<evidence type="ECO:0000313" key="6">
    <source>
        <dbReference type="Proteomes" id="UP000886884"/>
    </source>
</evidence>
<keyword evidence="1 5" id="KW-0418">Kinase</keyword>
<dbReference type="Gene3D" id="3.30.565.10">
    <property type="entry name" value="Histidine kinase-like ATPase, C-terminal domain"/>
    <property type="match status" value="1"/>
</dbReference>
<dbReference type="EMBL" id="DVOT01000212">
    <property type="protein sequence ID" value="HIV28611.1"/>
    <property type="molecule type" value="Genomic_DNA"/>
</dbReference>
<evidence type="ECO:0000259" key="4">
    <source>
        <dbReference type="PROSITE" id="PS50109"/>
    </source>
</evidence>
<evidence type="ECO:0000313" key="5">
    <source>
        <dbReference type="EMBL" id="HIV28611.1"/>
    </source>
</evidence>
<reference evidence="5" key="1">
    <citation type="submission" date="2020-10" db="EMBL/GenBank/DDBJ databases">
        <authorList>
            <person name="Gilroy R."/>
        </authorList>
    </citation>
    <scope>NUCLEOTIDE SEQUENCE</scope>
    <source>
        <strain evidence="5">CHK183-6373</strain>
    </source>
</reference>
<dbReference type="InterPro" id="IPR003594">
    <property type="entry name" value="HATPase_dom"/>
</dbReference>
<feature type="domain" description="Histidine kinase" evidence="4">
    <location>
        <begin position="455"/>
        <end position="589"/>
    </location>
</feature>
<comment type="caution">
    <text evidence="5">The sequence shown here is derived from an EMBL/GenBank/DDBJ whole genome shotgun (WGS) entry which is preliminary data.</text>
</comment>
<dbReference type="Pfam" id="PF06580">
    <property type="entry name" value="His_kinase"/>
    <property type="match status" value="1"/>
</dbReference>
<keyword evidence="3" id="KW-0472">Membrane</keyword>
<feature type="transmembrane region" description="Helical" evidence="3">
    <location>
        <begin position="295"/>
        <end position="315"/>
    </location>
</feature>
<dbReference type="GO" id="GO:0000155">
    <property type="term" value="F:phosphorelay sensor kinase activity"/>
    <property type="evidence" value="ECO:0007669"/>
    <property type="project" value="InterPro"/>
</dbReference>
<dbReference type="InterPro" id="IPR005467">
    <property type="entry name" value="His_kinase_dom"/>
</dbReference>
<dbReference type="AlphaFoldDB" id="A0A9D1P9I4"/>
<dbReference type="Proteomes" id="UP000886884">
    <property type="component" value="Unassembled WGS sequence"/>
</dbReference>
<proteinExistence type="predicted"/>
<keyword evidence="1 5" id="KW-0808">Transferase</keyword>
<dbReference type="SMART" id="SM00387">
    <property type="entry name" value="HATPase_c"/>
    <property type="match status" value="1"/>
</dbReference>
<dbReference type="InterPro" id="IPR010559">
    <property type="entry name" value="Sig_transdc_His_kin_internal"/>
</dbReference>
<keyword evidence="3" id="KW-0812">Transmembrane</keyword>
<dbReference type="InterPro" id="IPR036890">
    <property type="entry name" value="HATPase_C_sf"/>
</dbReference>